<name>A0ABR3NG28_9TELE</name>
<comment type="caution">
    <text evidence="1">The sequence shown here is derived from an EMBL/GenBank/DDBJ whole genome shotgun (WGS) entry which is preliminary data.</text>
</comment>
<gene>
    <name evidence="1" type="ORF">QQF64_035301</name>
</gene>
<proteinExistence type="predicted"/>
<sequence length="134" mass="15622">MCLDHTDFWDVWTDICCNYGHLLMDRRGMCLNHTEFLEHVDRCNGHLLTDRRGVCLTESFWDVDRRNRHLLMDSLKRSITPAGHRAEARGGTRIIPTPSFIQHSLLNAAIWLESNQQPLNHYPVLLPLSHRSHV</sequence>
<evidence type="ECO:0000313" key="1">
    <source>
        <dbReference type="EMBL" id="KAL1275678.1"/>
    </source>
</evidence>
<accession>A0ABR3NG28</accession>
<reference evidence="1 2" key="1">
    <citation type="submission" date="2023-09" db="EMBL/GenBank/DDBJ databases">
        <authorList>
            <person name="Wang M."/>
        </authorList>
    </citation>
    <scope>NUCLEOTIDE SEQUENCE [LARGE SCALE GENOMIC DNA]</scope>
    <source>
        <strain evidence="1">GT-2023</strain>
        <tissue evidence="1">Liver</tissue>
    </source>
</reference>
<protein>
    <submittedName>
        <fullName evidence="1">Uncharacterized protein</fullName>
    </submittedName>
</protein>
<evidence type="ECO:0000313" key="2">
    <source>
        <dbReference type="Proteomes" id="UP001558613"/>
    </source>
</evidence>
<dbReference type="EMBL" id="JAYMGO010000004">
    <property type="protein sequence ID" value="KAL1275678.1"/>
    <property type="molecule type" value="Genomic_DNA"/>
</dbReference>
<dbReference type="Proteomes" id="UP001558613">
    <property type="component" value="Unassembled WGS sequence"/>
</dbReference>
<keyword evidence="2" id="KW-1185">Reference proteome</keyword>
<organism evidence="1 2">
    <name type="scientific">Cirrhinus molitorella</name>
    <name type="common">mud carp</name>
    <dbReference type="NCBI Taxonomy" id="172907"/>
    <lineage>
        <taxon>Eukaryota</taxon>
        <taxon>Metazoa</taxon>
        <taxon>Chordata</taxon>
        <taxon>Craniata</taxon>
        <taxon>Vertebrata</taxon>
        <taxon>Euteleostomi</taxon>
        <taxon>Actinopterygii</taxon>
        <taxon>Neopterygii</taxon>
        <taxon>Teleostei</taxon>
        <taxon>Ostariophysi</taxon>
        <taxon>Cypriniformes</taxon>
        <taxon>Cyprinidae</taxon>
        <taxon>Labeoninae</taxon>
        <taxon>Labeonini</taxon>
        <taxon>Cirrhinus</taxon>
    </lineage>
</organism>